<dbReference type="Gene3D" id="3.60.15.10">
    <property type="entry name" value="Ribonuclease Z/Hydroxyacylglutathione hydrolase-like"/>
    <property type="match status" value="1"/>
</dbReference>
<keyword evidence="3" id="KW-1185">Reference proteome</keyword>
<dbReference type="Pfam" id="PF23023">
    <property type="entry name" value="Anti-Pycsar_Apyc1"/>
    <property type="match status" value="1"/>
</dbReference>
<gene>
    <name evidence="2" type="ORF">CHL78_008240</name>
</gene>
<dbReference type="SMART" id="SM00849">
    <property type="entry name" value="Lactamase_B"/>
    <property type="match status" value="1"/>
</dbReference>
<comment type="caution">
    <text evidence="2">The sequence shown here is derived from an EMBL/GenBank/DDBJ whole genome shotgun (WGS) entry which is preliminary data.</text>
</comment>
<dbReference type="GO" id="GO:0016787">
    <property type="term" value="F:hydrolase activity"/>
    <property type="evidence" value="ECO:0007669"/>
    <property type="project" value="UniProtKB-KW"/>
</dbReference>
<evidence type="ECO:0000313" key="2">
    <source>
        <dbReference type="EMBL" id="RDY27770.1"/>
    </source>
</evidence>
<dbReference type="SUPFAM" id="SSF56281">
    <property type="entry name" value="Metallo-hydrolase/oxidoreductase"/>
    <property type="match status" value="1"/>
</dbReference>
<dbReference type="OrthoDB" id="9803916at2"/>
<keyword evidence="2" id="KW-0378">Hydrolase</keyword>
<sequence>MMNNLVFLGRGSGYHTGEQNTAAYIKKNETLLLIDCGETVFKSILEKQLVEGVKEINVLITHMHSDHIGSLGGFIGFCYWKYKIVTKIYFNEKEKISMFLELLGLRENESFIVENAENKRINSLGLTFTGLITKHVKAINTYSYKIEFDNGNDIFYSGDTYETNFDAIPYLKSGNLIYHDACLNDDNGNVHTSLRVLSEIIPKEYRHQIYCIHIDGDNFVEEAEKRGFNVVEVI</sequence>
<dbReference type="InterPro" id="IPR001279">
    <property type="entry name" value="Metallo-B-lactamas"/>
</dbReference>
<reference evidence="2 3" key="1">
    <citation type="journal article" date="2017" name="Genome Announc.">
        <title>Draft Genome Sequence of Romboutsia weinsteinii sp. nov. Strain CCRI-19649(T) Isolated from Surface Water.</title>
        <authorList>
            <person name="Maheux A.F."/>
            <person name="Boudreau D.K."/>
            <person name="Berube E."/>
            <person name="Boissinot M."/>
            <person name="Cantin P."/>
            <person name="Raymond F."/>
            <person name="Corbeil J."/>
            <person name="Omar R.F."/>
            <person name="Bergeron M.G."/>
        </authorList>
    </citation>
    <scope>NUCLEOTIDE SEQUENCE [LARGE SCALE GENOMIC DNA]</scope>
    <source>
        <strain evidence="2 3">CCRI-19649</strain>
    </source>
</reference>
<dbReference type="AlphaFoldDB" id="A0A371J4Q7"/>
<proteinExistence type="predicted"/>
<dbReference type="InterPro" id="IPR036866">
    <property type="entry name" value="RibonucZ/Hydroxyglut_hydro"/>
</dbReference>
<dbReference type="Proteomes" id="UP000215694">
    <property type="component" value="Unassembled WGS sequence"/>
</dbReference>
<dbReference type="PANTHER" id="PTHR42663:SF6">
    <property type="entry name" value="HYDROLASE C777.06C-RELATED"/>
    <property type="match status" value="1"/>
</dbReference>
<evidence type="ECO:0000259" key="1">
    <source>
        <dbReference type="SMART" id="SM00849"/>
    </source>
</evidence>
<feature type="domain" description="Metallo-beta-lactamase" evidence="1">
    <location>
        <begin position="19"/>
        <end position="213"/>
    </location>
</feature>
<accession>A0A371J4Q7</accession>
<organism evidence="2 3">
    <name type="scientific">Romboutsia weinsteinii</name>
    <dbReference type="NCBI Taxonomy" id="2020949"/>
    <lineage>
        <taxon>Bacteria</taxon>
        <taxon>Bacillati</taxon>
        <taxon>Bacillota</taxon>
        <taxon>Clostridia</taxon>
        <taxon>Peptostreptococcales</taxon>
        <taxon>Peptostreptococcaceae</taxon>
        <taxon>Romboutsia</taxon>
    </lineage>
</organism>
<dbReference type="EMBL" id="NOJY02000011">
    <property type="protein sequence ID" value="RDY27770.1"/>
    <property type="molecule type" value="Genomic_DNA"/>
</dbReference>
<dbReference type="PANTHER" id="PTHR42663">
    <property type="entry name" value="HYDROLASE C777.06C-RELATED-RELATED"/>
    <property type="match status" value="1"/>
</dbReference>
<protein>
    <submittedName>
        <fullName evidence="2">MBL fold metallo-hydrolase</fullName>
    </submittedName>
</protein>
<evidence type="ECO:0000313" key="3">
    <source>
        <dbReference type="Proteomes" id="UP000215694"/>
    </source>
</evidence>
<name>A0A371J4Q7_9FIRM</name>